<keyword evidence="4" id="KW-1185">Reference proteome</keyword>
<sequence length="586" mass="65128">MMHSKLAPRQILQILFVAPLCSAFHMMLKWVGASPLNTAGLIDEKRPMFNQAGIPICRSLRPPEGADEGLVEAVSILNGFDLETMPAVAFWLGPGCAGDPQIFIRWINAPSTKMWELVDFNRLLDGYGDQMVAPYRSWRPILARELNEAFIDYRHPSGLNVGGYAIVDGDVANPIREAPFIGQDAGSGPIVQYGVLATDTTVGQASLEGLGVLLSIHFPDANVPTLPSRSKTEIPSNFGSDIVEIPETQSSHLRFQIKDKTMPVLREKYNGDFPGFKHPPQSMIPSILEDLSQGSEFFAPDDIPTNTGPFFGDRLDLYWKNRIPPVPQQLLDHYTNNLEMSSNLRRPPQSRYPGAGPAMQQLLNKLDIKPGRDEPQTVEDILLKPSFFSDLFRGPTGSNPYATMGLDPFELANAYRAQQVQNFNDKKKNQGVMAVEGTNPPDLNAPIRPDQLSNLIGQRIFPNYGGSNVENENIPDAITGALTRTRVQPIQKPVRRVFRKLQMANDDQDPEKITVMQEEGVEERPAGNMIAEEDPFDSPDMDLLAGLDTEQEIVNAQDTVFETWNPSDGGAPHMRGSNWMNQDKYY</sequence>
<dbReference type="EMBL" id="AQGS01000252">
    <property type="protein sequence ID" value="EPS41350.1"/>
    <property type="molecule type" value="Genomic_DNA"/>
</dbReference>
<feature type="signal peptide" evidence="2">
    <location>
        <begin position="1"/>
        <end position="23"/>
    </location>
</feature>
<evidence type="ECO:0000256" key="1">
    <source>
        <dbReference type="SAM" id="MobiDB-lite"/>
    </source>
</evidence>
<dbReference type="HOGENOM" id="CLU_485672_0_0_1"/>
<evidence type="ECO:0000313" key="3">
    <source>
        <dbReference type="EMBL" id="EPS41350.1"/>
    </source>
</evidence>
<gene>
    <name evidence="3" type="ORF">H072_4768</name>
</gene>
<accession>S8AEC4</accession>
<dbReference type="Proteomes" id="UP000015100">
    <property type="component" value="Unassembled WGS sequence"/>
</dbReference>
<keyword evidence="2" id="KW-0732">Signal</keyword>
<evidence type="ECO:0000313" key="4">
    <source>
        <dbReference type="Proteomes" id="UP000015100"/>
    </source>
</evidence>
<evidence type="ECO:0000256" key="2">
    <source>
        <dbReference type="SAM" id="SignalP"/>
    </source>
</evidence>
<reference evidence="4" key="2">
    <citation type="submission" date="2013-04" db="EMBL/GenBank/DDBJ databases">
        <title>Genomic mechanisms accounting for the adaptation to parasitism in nematode-trapping fungi.</title>
        <authorList>
            <person name="Ahren D.G."/>
        </authorList>
    </citation>
    <scope>NUCLEOTIDE SEQUENCE [LARGE SCALE GENOMIC DNA]</scope>
    <source>
        <strain evidence="4">CBS 200.50</strain>
    </source>
</reference>
<feature type="chain" id="PRO_5004547702" evidence="2">
    <location>
        <begin position="24"/>
        <end position="586"/>
    </location>
</feature>
<organism evidence="3 4">
    <name type="scientific">Dactylellina haptotyla (strain CBS 200.50)</name>
    <name type="common">Nematode-trapping fungus</name>
    <name type="synonym">Monacrosporium haptotylum</name>
    <dbReference type="NCBI Taxonomy" id="1284197"/>
    <lineage>
        <taxon>Eukaryota</taxon>
        <taxon>Fungi</taxon>
        <taxon>Dikarya</taxon>
        <taxon>Ascomycota</taxon>
        <taxon>Pezizomycotina</taxon>
        <taxon>Orbiliomycetes</taxon>
        <taxon>Orbiliales</taxon>
        <taxon>Orbiliaceae</taxon>
        <taxon>Dactylellina</taxon>
    </lineage>
</organism>
<feature type="region of interest" description="Disordered" evidence="1">
    <location>
        <begin position="564"/>
        <end position="586"/>
    </location>
</feature>
<dbReference type="OMA" id="GPIVQYG"/>
<proteinExistence type="predicted"/>
<protein>
    <submittedName>
        <fullName evidence="3">Uncharacterized protein</fullName>
    </submittedName>
</protein>
<dbReference type="OrthoDB" id="5324464at2759"/>
<comment type="caution">
    <text evidence="3">The sequence shown here is derived from an EMBL/GenBank/DDBJ whole genome shotgun (WGS) entry which is preliminary data.</text>
</comment>
<reference evidence="3 4" key="1">
    <citation type="journal article" date="2013" name="PLoS Genet.">
        <title>Genomic mechanisms accounting for the adaptation to parasitism in nematode-trapping fungi.</title>
        <authorList>
            <person name="Meerupati T."/>
            <person name="Andersson K.M."/>
            <person name="Friman E."/>
            <person name="Kumar D."/>
            <person name="Tunlid A."/>
            <person name="Ahren D."/>
        </authorList>
    </citation>
    <scope>NUCLEOTIDE SEQUENCE [LARGE SCALE GENOMIC DNA]</scope>
    <source>
        <strain evidence="3 4">CBS 200.50</strain>
    </source>
</reference>
<name>S8AEC4_DACHA</name>
<dbReference type="AlphaFoldDB" id="S8AEC4"/>